<organism evidence="1">
    <name type="scientific">Oryza brachyantha</name>
    <name type="common">malo sina</name>
    <dbReference type="NCBI Taxonomy" id="4533"/>
    <lineage>
        <taxon>Eukaryota</taxon>
        <taxon>Viridiplantae</taxon>
        <taxon>Streptophyta</taxon>
        <taxon>Embryophyta</taxon>
        <taxon>Tracheophyta</taxon>
        <taxon>Spermatophyta</taxon>
        <taxon>Magnoliopsida</taxon>
        <taxon>Liliopsida</taxon>
        <taxon>Poales</taxon>
        <taxon>Poaceae</taxon>
        <taxon>BOP clade</taxon>
        <taxon>Oryzoideae</taxon>
        <taxon>Oryzeae</taxon>
        <taxon>Oryzinae</taxon>
        <taxon>Oryza</taxon>
    </lineage>
</organism>
<proteinExistence type="predicted"/>
<sequence>MQSASLDALLLGSSSSSRQLVLEVGSDEGVQLAVHDAGDVRRLAAGADVLDELVGVEDVVADLLPPLRLHRVAADLLDLRRALLLGDHQQLRLQPAQGLYLVGQLAPFLCEVLGNGKMEKNMTHAAPVLDANAFQWHSQVHI</sequence>
<accession>J3MLT8</accession>
<dbReference type="Gramene" id="OB07G23700.1">
    <property type="protein sequence ID" value="OB07G23700.1"/>
    <property type="gene ID" value="OB07G23700"/>
</dbReference>
<evidence type="ECO:0000313" key="2">
    <source>
        <dbReference type="Proteomes" id="UP000006038"/>
    </source>
</evidence>
<dbReference type="Proteomes" id="UP000006038">
    <property type="component" value="Chromosome 7"/>
</dbReference>
<dbReference type="EnsemblPlants" id="OB07G23700.1">
    <property type="protein sequence ID" value="OB07G23700.1"/>
    <property type="gene ID" value="OB07G23700"/>
</dbReference>
<dbReference type="AlphaFoldDB" id="J3MLT8"/>
<keyword evidence="2" id="KW-1185">Reference proteome</keyword>
<reference evidence="1" key="2">
    <citation type="submission" date="2013-04" db="UniProtKB">
        <authorList>
            <consortium name="EnsemblPlants"/>
        </authorList>
    </citation>
    <scope>IDENTIFICATION</scope>
</reference>
<evidence type="ECO:0000313" key="1">
    <source>
        <dbReference type="EnsemblPlants" id="OB07G23700.1"/>
    </source>
</evidence>
<protein>
    <submittedName>
        <fullName evidence="1">Uncharacterized protein</fullName>
    </submittedName>
</protein>
<name>J3MLT8_ORYBR</name>
<reference evidence="1" key="1">
    <citation type="journal article" date="2013" name="Nat. Commun.">
        <title>Whole-genome sequencing of Oryza brachyantha reveals mechanisms underlying Oryza genome evolution.</title>
        <authorList>
            <person name="Chen J."/>
            <person name="Huang Q."/>
            <person name="Gao D."/>
            <person name="Wang J."/>
            <person name="Lang Y."/>
            <person name="Liu T."/>
            <person name="Li B."/>
            <person name="Bai Z."/>
            <person name="Luis Goicoechea J."/>
            <person name="Liang C."/>
            <person name="Chen C."/>
            <person name="Zhang W."/>
            <person name="Sun S."/>
            <person name="Liao Y."/>
            <person name="Zhang X."/>
            <person name="Yang L."/>
            <person name="Song C."/>
            <person name="Wang M."/>
            <person name="Shi J."/>
            <person name="Liu G."/>
            <person name="Liu J."/>
            <person name="Zhou H."/>
            <person name="Zhou W."/>
            <person name="Yu Q."/>
            <person name="An N."/>
            <person name="Chen Y."/>
            <person name="Cai Q."/>
            <person name="Wang B."/>
            <person name="Liu B."/>
            <person name="Min J."/>
            <person name="Huang Y."/>
            <person name="Wu H."/>
            <person name="Li Z."/>
            <person name="Zhang Y."/>
            <person name="Yin Y."/>
            <person name="Song W."/>
            <person name="Jiang J."/>
            <person name="Jackson S.A."/>
            <person name="Wing R.A."/>
            <person name="Wang J."/>
            <person name="Chen M."/>
        </authorList>
    </citation>
    <scope>NUCLEOTIDE SEQUENCE [LARGE SCALE GENOMIC DNA]</scope>
    <source>
        <strain evidence="1">cv. IRGC 101232</strain>
    </source>
</reference>
<dbReference type="HOGENOM" id="CLU_1818841_0_0_1"/>